<feature type="transmembrane region" description="Helical" evidence="12">
    <location>
        <begin position="300"/>
        <end position="316"/>
    </location>
</feature>
<protein>
    <submittedName>
        <fullName evidence="13">Heme A synthase</fullName>
    </submittedName>
</protein>
<proteinExistence type="predicted"/>
<feature type="transmembrane region" description="Helical" evidence="12">
    <location>
        <begin position="179"/>
        <end position="203"/>
    </location>
</feature>
<organism evidence="13 14">
    <name type="scientific">Simplicispira suum</name>
    <dbReference type="NCBI Taxonomy" id="2109915"/>
    <lineage>
        <taxon>Bacteria</taxon>
        <taxon>Pseudomonadati</taxon>
        <taxon>Pseudomonadota</taxon>
        <taxon>Betaproteobacteria</taxon>
        <taxon>Burkholderiales</taxon>
        <taxon>Comamonadaceae</taxon>
        <taxon>Simplicispira</taxon>
    </lineage>
</organism>
<evidence type="ECO:0000256" key="4">
    <source>
        <dbReference type="ARBA" id="ARBA00022723"/>
    </source>
</evidence>
<feature type="transmembrane region" description="Helical" evidence="12">
    <location>
        <begin position="153"/>
        <end position="173"/>
    </location>
</feature>
<keyword evidence="9 12" id="KW-0472">Membrane</keyword>
<evidence type="ECO:0000256" key="7">
    <source>
        <dbReference type="ARBA" id="ARBA00023004"/>
    </source>
</evidence>
<evidence type="ECO:0000313" key="14">
    <source>
        <dbReference type="Proteomes" id="UP000239326"/>
    </source>
</evidence>
<dbReference type="GO" id="GO:0006784">
    <property type="term" value="P:heme A biosynthetic process"/>
    <property type="evidence" value="ECO:0007669"/>
    <property type="project" value="InterPro"/>
</dbReference>
<dbReference type="EMBL" id="CP027669">
    <property type="protein sequence ID" value="AVO41912.1"/>
    <property type="molecule type" value="Genomic_DNA"/>
</dbReference>
<dbReference type="GO" id="GO:0016491">
    <property type="term" value="F:oxidoreductase activity"/>
    <property type="evidence" value="ECO:0007669"/>
    <property type="project" value="UniProtKB-KW"/>
</dbReference>
<dbReference type="KEGG" id="simp:C6571_12030"/>
<dbReference type="InterPro" id="IPR050450">
    <property type="entry name" value="COX15/CtaA_HemeA_synthase"/>
</dbReference>
<sequence length="397" mass="43128">MNSAQPLYDLAPLLRMLALGALIALVPLAWVLWRNRGAQRSRRWQALTVLTLFLTFDLVLFGAFTRLTDSGLGCPDWPGCYGNASPLGAHADISAAQTALPSGPVTHGKAWVEMVHRYLATSVGALITVLAVAAWLGWWRARRAGRSTFDGPSPGWATLTLVWVCIQGAFGALTVTMKLFPAIVTLHLAGGVVLLALLCVQAVRQTAVKTDEITLTQPAGLRKLAWWGLAMLSLQVLLGGWVSTNYAVLACSSFPSCQGSWWPDMNFAQGFSLWRHLGVLSDGRPIDFSALTAIHYTHRLFSYAVFVVLGFLAWRLHRAGAGLWSRQARWLAGLLLLQFMTGLSNVVLDWPLPAAVLHTGGAAALVVVLTWILETQRPRAQAAPAPMVQPRIVEAQL</sequence>
<keyword evidence="2" id="KW-1003">Cell membrane</keyword>
<keyword evidence="5 12" id="KW-1133">Transmembrane helix</keyword>
<dbReference type="GO" id="GO:0016020">
    <property type="term" value="C:membrane"/>
    <property type="evidence" value="ECO:0007669"/>
    <property type="project" value="UniProtKB-SubCell"/>
</dbReference>
<keyword evidence="14" id="KW-1185">Reference proteome</keyword>
<evidence type="ECO:0000256" key="8">
    <source>
        <dbReference type="ARBA" id="ARBA00023133"/>
    </source>
</evidence>
<keyword evidence="3 12" id="KW-0812">Transmembrane</keyword>
<evidence type="ECO:0000256" key="3">
    <source>
        <dbReference type="ARBA" id="ARBA00022692"/>
    </source>
</evidence>
<dbReference type="InterPro" id="IPR003780">
    <property type="entry name" value="COX15/CtaA_fam"/>
</dbReference>
<dbReference type="Proteomes" id="UP000239326">
    <property type="component" value="Chromosome"/>
</dbReference>
<name>A0A2S0N193_9BURK</name>
<dbReference type="AlphaFoldDB" id="A0A2S0N193"/>
<feature type="transmembrane region" description="Helical" evidence="12">
    <location>
        <begin position="328"/>
        <end position="348"/>
    </location>
</feature>
<reference evidence="13 14" key="1">
    <citation type="submission" date="2018-03" db="EMBL/GenBank/DDBJ databases">
        <title>Genome sequencing of Simplicispira sp.</title>
        <authorList>
            <person name="Kim S.-J."/>
            <person name="Heo J."/>
            <person name="Kwon S.-W."/>
        </authorList>
    </citation>
    <scope>NUCLEOTIDE SEQUENCE [LARGE SCALE GENOMIC DNA]</scope>
    <source>
        <strain evidence="13 14">SC1-8</strain>
    </source>
</reference>
<dbReference type="PANTHER" id="PTHR35457:SF1">
    <property type="entry name" value="HEME A SYNTHASE"/>
    <property type="match status" value="1"/>
</dbReference>
<gene>
    <name evidence="13" type="ORF">C6571_12030</name>
</gene>
<evidence type="ECO:0000256" key="11">
    <source>
        <dbReference type="ARBA" id="ARBA00023444"/>
    </source>
</evidence>
<keyword evidence="6" id="KW-0560">Oxidoreductase</keyword>
<keyword evidence="7" id="KW-0408">Iron</keyword>
<dbReference type="RefSeq" id="WP_106446889.1">
    <property type="nucleotide sequence ID" value="NZ_CP027669.1"/>
</dbReference>
<evidence type="ECO:0000256" key="1">
    <source>
        <dbReference type="ARBA" id="ARBA00004141"/>
    </source>
</evidence>
<dbReference type="OrthoDB" id="1447144at2"/>
<evidence type="ECO:0000256" key="10">
    <source>
        <dbReference type="ARBA" id="ARBA00023157"/>
    </source>
</evidence>
<feature type="transmembrane region" description="Helical" evidence="12">
    <location>
        <begin position="354"/>
        <end position="373"/>
    </location>
</feature>
<evidence type="ECO:0000313" key="13">
    <source>
        <dbReference type="EMBL" id="AVO41912.1"/>
    </source>
</evidence>
<evidence type="ECO:0000256" key="6">
    <source>
        <dbReference type="ARBA" id="ARBA00023002"/>
    </source>
</evidence>
<evidence type="ECO:0000256" key="9">
    <source>
        <dbReference type="ARBA" id="ARBA00023136"/>
    </source>
</evidence>
<comment type="pathway">
    <text evidence="11">Porphyrin-containing compound metabolism.</text>
</comment>
<evidence type="ECO:0000256" key="12">
    <source>
        <dbReference type="SAM" id="Phobius"/>
    </source>
</evidence>
<feature type="transmembrane region" description="Helical" evidence="12">
    <location>
        <begin position="118"/>
        <end position="141"/>
    </location>
</feature>
<evidence type="ECO:0000256" key="5">
    <source>
        <dbReference type="ARBA" id="ARBA00022989"/>
    </source>
</evidence>
<accession>A0A2S0N193</accession>
<feature type="transmembrane region" description="Helical" evidence="12">
    <location>
        <begin position="44"/>
        <end position="64"/>
    </location>
</feature>
<keyword evidence="8" id="KW-0350">Heme biosynthesis</keyword>
<feature type="transmembrane region" description="Helical" evidence="12">
    <location>
        <begin position="12"/>
        <end position="32"/>
    </location>
</feature>
<dbReference type="GO" id="GO:0046872">
    <property type="term" value="F:metal ion binding"/>
    <property type="evidence" value="ECO:0007669"/>
    <property type="project" value="UniProtKB-KW"/>
</dbReference>
<dbReference type="PANTHER" id="PTHR35457">
    <property type="entry name" value="HEME A SYNTHASE"/>
    <property type="match status" value="1"/>
</dbReference>
<dbReference type="Pfam" id="PF02628">
    <property type="entry name" value="COX15-CtaA"/>
    <property type="match status" value="1"/>
</dbReference>
<comment type="subcellular location">
    <subcellularLocation>
        <location evidence="1">Membrane</location>
        <topology evidence="1">Multi-pass membrane protein</topology>
    </subcellularLocation>
</comment>
<evidence type="ECO:0000256" key="2">
    <source>
        <dbReference type="ARBA" id="ARBA00022475"/>
    </source>
</evidence>
<keyword evidence="10" id="KW-1015">Disulfide bond</keyword>
<feature type="transmembrane region" description="Helical" evidence="12">
    <location>
        <begin position="224"/>
        <end position="242"/>
    </location>
</feature>
<keyword evidence="4" id="KW-0479">Metal-binding</keyword>